<evidence type="ECO:0000256" key="1">
    <source>
        <dbReference type="SAM" id="MobiDB-lite"/>
    </source>
</evidence>
<keyword evidence="4" id="KW-1185">Reference proteome</keyword>
<feature type="compositionally biased region" description="Basic and acidic residues" evidence="1">
    <location>
        <begin position="100"/>
        <end position="150"/>
    </location>
</feature>
<accession>A0A9D4L2P5</accession>
<comment type="caution">
    <text evidence="3">The sequence shown here is derived from an EMBL/GenBank/DDBJ whole genome shotgun (WGS) entry which is preliminary data.</text>
</comment>
<dbReference type="Proteomes" id="UP000828390">
    <property type="component" value="Unassembled WGS sequence"/>
</dbReference>
<name>A0A9D4L2P5_DREPO</name>
<evidence type="ECO:0000313" key="4">
    <source>
        <dbReference type="Proteomes" id="UP000828390"/>
    </source>
</evidence>
<dbReference type="EMBL" id="JAIWYP010000003">
    <property type="protein sequence ID" value="KAH3850315.1"/>
    <property type="molecule type" value="Genomic_DNA"/>
</dbReference>
<evidence type="ECO:0000313" key="3">
    <source>
        <dbReference type="EMBL" id="KAH3850315.1"/>
    </source>
</evidence>
<reference evidence="3" key="2">
    <citation type="submission" date="2020-11" db="EMBL/GenBank/DDBJ databases">
        <authorList>
            <person name="McCartney M.A."/>
            <person name="Auch B."/>
            <person name="Kono T."/>
            <person name="Mallez S."/>
            <person name="Becker A."/>
            <person name="Gohl D.M."/>
            <person name="Silverstein K.A.T."/>
            <person name="Koren S."/>
            <person name="Bechman K.B."/>
            <person name="Herman A."/>
            <person name="Abrahante J.E."/>
            <person name="Garbe J."/>
        </authorList>
    </citation>
    <scope>NUCLEOTIDE SEQUENCE</scope>
    <source>
        <strain evidence="3">Duluth1</strain>
        <tissue evidence="3">Whole animal</tissue>
    </source>
</reference>
<reference evidence="3" key="1">
    <citation type="journal article" date="2019" name="bioRxiv">
        <title>The Genome of the Zebra Mussel, Dreissena polymorpha: A Resource for Invasive Species Research.</title>
        <authorList>
            <person name="McCartney M.A."/>
            <person name="Auch B."/>
            <person name="Kono T."/>
            <person name="Mallez S."/>
            <person name="Zhang Y."/>
            <person name="Obille A."/>
            <person name="Becker A."/>
            <person name="Abrahante J.E."/>
            <person name="Garbe J."/>
            <person name="Badalamenti J.P."/>
            <person name="Herman A."/>
            <person name="Mangelson H."/>
            <person name="Liachko I."/>
            <person name="Sullivan S."/>
            <person name="Sone E.D."/>
            <person name="Koren S."/>
            <person name="Silverstein K.A.T."/>
            <person name="Beckman K.B."/>
            <person name="Gohl D.M."/>
        </authorList>
    </citation>
    <scope>NUCLEOTIDE SEQUENCE</scope>
    <source>
        <strain evidence="3">Duluth1</strain>
        <tissue evidence="3">Whole animal</tissue>
    </source>
</reference>
<evidence type="ECO:0000256" key="2">
    <source>
        <dbReference type="SAM" id="SignalP"/>
    </source>
</evidence>
<proteinExistence type="predicted"/>
<feature type="chain" id="PRO_5038822683" evidence="2">
    <location>
        <begin position="18"/>
        <end position="193"/>
    </location>
</feature>
<gene>
    <name evidence="3" type="ORF">DPMN_092724</name>
</gene>
<sequence>MMMIMMLLLINPIPVHLHGRQCGFFAVAGDKNLFHDVYDAVADESDTFTEGDEEEEELDEATRQFNFWTHQIHIFFARKFLPAAEKMIRLKHAVQKRLQVREEGREKGREAGRKGGRQGEREGGRKADRQGGREECKEKRREAEREEGRQGGRKGGGQGGRKADREGGRKTRYNISAFMVFFVLRKYLSENPI</sequence>
<feature type="signal peptide" evidence="2">
    <location>
        <begin position="1"/>
        <end position="17"/>
    </location>
</feature>
<organism evidence="3 4">
    <name type="scientific">Dreissena polymorpha</name>
    <name type="common">Zebra mussel</name>
    <name type="synonym">Mytilus polymorpha</name>
    <dbReference type="NCBI Taxonomy" id="45954"/>
    <lineage>
        <taxon>Eukaryota</taxon>
        <taxon>Metazoa</taxon>
        <taxon>Spiralia</taxon>
        <taxon>Lophotrochozoa</taxon>
        <taxon>Mollusca</taxon>
        <taxon>Bivalvia</taxon>
        <taxon>Autobranchia</taxon>
        <taxon>Heteroconchia</taxon>
        <taxon>Euheterodonta</taxon>
        <taxon>Imparidentia</taxon>
        <taxon>Neoheterodontei</taxon>
        <taxon>Myida</taxon>
        <taxon>Dreissenoidea</taxon>
        <taxon>Dreissenidae</taxon>
        <taxon>Dreissena</taxon>
    </lineage>
</organism>
<keyword evidence="2" id="KW-0732">Signal</keyword>
<protein>
    <submittedName>
        <fullName evidence="3">Uncharacterized protein</fullName>
    </submittedName>
</protein>
<feature type="region of interest" description="Disordered" evidence="1">
    <location>
        <begin position="100"/>
        <end position="170"/>
    </location>
</feature>
<dbReference type="AlphaFoldDB" id="A0A9D4L2P5"/>